<name>A0A9Q8SP16_9PEZI</name>
<dbReference type="RefSeq" id="XP_049141598.1">
    <property type="nucleotide sequence ID" value="XM_049284455.1"/>
</dbReference>
<protein>
    <submittedName>
        <fullName evidence="1">Uncharacterized protein</fullName>
    </submittedName>
</protein>
<sequence>MAPPSLPPAIQVSRTLFILSIVISSVSDQLESSVFLDRAPSSALPGTRDTSPVIAAGFAFSQHYVSAFALDNHFSWYA</sequence>
<gene>
    <name evidence="1" type="ORF">CLUP02_05448</name>
</gene>
<dbReference type="EMBL" id="CP019475">
    <property type="protein sequence ID" value="UQC79967.1"/>
    <property type="molecule type" value="Genomic_DNA"/>
</dbReference>
<dbReference type="Proteomes" id="UP000830671">
    <property type="component" value="Chromosome 3"/>
</dbReference>
<dbReference type="KEGG" id="clup:CLUP02_05448"/>
<dbReference type="AlphaFoldDB" id="A0A9Q8SP16"/>
<evidence type="ECO:0000313" key="1">
    <source>
        <dbReference type="EMBL" id="UQC79967.1"/>
    </source>
</evidence>
<dbReference type="GeneID" id="73339465"/>
<evidence type="ECO:0000313" key="2">
    <source>
        <dbReference type="Proteomes" id="UP000830671"/>
    </source>
</evidence>
<keyword evidence="2" id="KW-1185">Reference proteome</keyword>
<accession>A0A9Q8SP16</accession>
<proteinExistence type="predicted"/>
<organism evidence="1 2">
    <name type="scientific">Colletotrichum lupini</name>
    <dbReference type="NCBI Taxonomy" id="145971"/>
    <lineage>
        <taxon>Eukaryota</taxon>
        <taxon>Fungi</taxon>
        <taxon>Dikarya</taxon>
        <taxon>Ascomycota</taxon>
        <taxon>Pezizomycotina</taxon>
        <taxon>Sordariomycetes</taxon>
        <taxon>Hypocreomycetidae</taxon>
        <taxon>Glomerellales</taxon>
        <taxon>Glomerellaceae</taxon>
        <taxon>Colletotrichum</taxon>
        <taxon>Colletotrichum acutatum species complex</taxon>
    </lineage>
</organism>
<reference evidence="1" key="1">
    <citation type="journal article" date="2021" name="Mol. Plant Microbe Interact.">
        <title>Complete Genome Sequence of the Plant-Pathogenic Fungus Colletotrichum lupini.</title>
        <authorList>
            <person name="Baroncelli R."/>
            <person name="Pensec F."/>
            <person name="Da Lio D."/>
            <person name="Boufleur T."/>
            <person name="Vicente I."/>
            <person name="Sarrocco S."/>
            <person name="Picot A."/>
            <person name="Baraldi E."/>
            <person name="Sukno S."/>
            <person name="Thon M."/>
            <person name="Le Floch G."/>
        </authorList>
    </citation>
    <scope>NUCLEOTIDE SEQUENCE</scope>
    <source>
        <strain evidence="1">IMI 504893</strain>
    </source>
</reference>